<dbReference type="PANTHER" id="PTHR23503:SF115">
    <property type="entry name" value="MAJOR FACILITATOR SUPERFAMILY (MFS) PROFILE DOMAIN-CONTAINING PROTEIN"/>
    <property type="match status" value="1"/>
</dbReference>
<organism evidence="7 8">
    <name type="scientific">Mesorhabditis belari</name>
    <dbReference type="NCBI Taxonomy" id="2138241"/>
    <lineage>
        <taxon>Eukaryota</taxon>
        <taxon>Metazoa</taxon>
        <taxon>Ecdysozoa</taxon>
        <taxon>Nematoda</taxon>
        <taxon>Chromadorea</taxon>
        <taxon>Rhabditida</taxon>
        <taxon>Rhabditina</taxon>
        <taxon>Rhabditomorpha</taxon>
        <taxon>Rhabditoidea</taxon>
        <taxon>Rhabditidae</taxon>
        <taxon>Mesorhabditinae</taxon>
        <taxon>Mesorhabditis</taxon>
    </lineage>
</organism>
<comment type="subcellular location">
    <subcellularLocation>
        <location evidence="1">Membrane</location>
        <topology evidence="1">Multi-pass membrane protein</topology>
    </subcellularLocation>
</comment>
<dbReference type="PROSITE" id="PS50850">
    <property type="entry name" value="MFS"/>
    <property type="match status" value="1"/>
</dbReference>
<feature type="transmembrane region" description="Helical" evidence="5">
    <location>
        <begin position="457"/>
        <end position="476"/>
    </location>
</feature>
<evidence type="ECO:0000256" key="4">
    <source>
        <dbReference type="ARBA" id="ARBA00023136"/>
    </source>
</evidence>
<dbReference type="SUPFAM" id="SSF103473">
    <property type="entry name" value="MFS general substrate transporter"/>
    <property type="match status" value="1"/>
</dbReference>
<evidence type="ECO:0000256" key="1">
    <source>
        <dbReference type="ARBA" id="ARBA00004141"/>
    </source>
</evidence>
<feature type="transmembrane region" description="Helical" evidence="5">
    <location>
        <begin position="520"/>
        <end position="545"/>
    </location>
</feature>
<feature type="domain" description="Major facilitator superfamily (MFS) profile" evidence="6">
    <location>
        <begin position="29"/>
        <end position="480"/>
    </location>
</feature>
<dbReference type="GO" id="GO:0015149">
    <property type="term" value="F:hexose transmembrane transporter activity"/>
    <property type="evidence" value="ECO:0007669"/>
    <property type="project" value="TreeGrafter"/>
</dbReference>
<feature type="transmembrane region" description="Helical" evidence="5">
    <location>
        <begin position="164"/>
        <end position="181"/>
    </location>
</feature>
<feature type="transmembrane region" description="Helical" evidence="5">
    <location>
        <begin position="424"/>
        <end position="445"/>
    </location>
</feature>
<dbReference type="PANTHER" id="PTHR23503">
    <property type="entry name" value="SOLUTE CARRIER FAMILY 2"/>
    <property type="match status" value="1"/>
</dbReference>
<protein>
    <recommendedName>
        <fullName evidence="6">Major facilitator superfamily (MFS) profile domain-containing protein</fullName>
    </recommendedName>
</protein>
<keyword evidence="3 5" id="KW-1133">Transmembrane helix</keyword>
<evidence type="ECO:0000256" key="3">
    <source>
        <dbReference type="ARBA" id="ARBA00022989"/>
    </source>
</evidence>
<feature type="transmembrane region" description="Helical" evidence="5">
    <location>
        <begin position="100"/>
        <end position="122"/>
    </location>
</feature>
<feature type="transmembrane region" description="Helical" evidence="5">
    <location>
        <begin position="356"/>
        <end position="375"/>
    </location>
</feature>
<dbReference type="Gene3D" id="1.20.1250.20">
    <property type="entry name" value="MFS general substrate transporter like domains"/>
    <property type="match status" value="1"/>
</dbReference>
<dbReference type="InterPro" id="IPR045263">
    <property type="entry name" value="GLUT"/>
</dbReference>
<feature type="transmembrane region" description="Helical" evidence="5">
    <location>
        <begin position="73"/>
        <end position="93"/>
    </location>
</feature>
<feature type="transmembrane region" description="Helical" evidence="5">
    <location>
        <begin position="292"/>
        <end position="310"/>
    </location>
</feature>
<dbReference type="InterPro" id="IPR036259">
    <property type="entry name" value="MFS_trans_sf"/>
</dbReference>
<name>A0AAF3F9L9_9BILA</name>
<evidence type="ECO:0000256" key="2">
    <source>
        <dbReference type="ARBA" id="ARBA00022692"/>
    </source>
</evidence>
<evidence type="ECO:0000259" key="6">
    <source>
        <dbReference type="PROSITE" id="PS50850"/>
    </source>
</evidence>
<dbReference type="InterPro" id="IPR005828">
    <property type="entry name" value="MFS_sugar_transport-like"/>
</dbReference>
<dbReference type="GO" id="GO:0016020">
    <property type="term" value="C:membrane"/>
    <property type="evidence" value="ECO:0007669"/>
    <property type="project" value="UniProtKB-SubCell"/>
</dbReference>
<dbReference type="Proteomes" id="UP000887575">
    <property type="component" value="Unassembled WGS sequence"/>
</dbReference>
<accession>A0AAF3F9L9</accession>
<dbReference type="InterPro" id="IPR020846">
    <property type="entry name" value="MFS_dom"/>
</dbReference>
<reference evidence="8" key="1">
    <citation type="submission" date="2024-02" db="UniProtKB">
        <authorList>
            <consortium name="WormBaseParasite"/>
        </authorList>
    </citation>
    <scope>IDENTIFICATION</scope>
</reference>
<sequence>MKSSDVSILIPRGTPCPQSSQSLQLALVVLSIGAASHFMLFLDSVVDNLLPAAMPFLLSIYKTKEEADKAWEFLVSSRIYGLAVGCFLSIYFSNKYGRRMPILIGTVMDIIGVFLTVLTVYMPGGVSVAVVGRFINGIGQGIVQTSGSVMLAEIPPLRRRGTALATLTMWACMGELGGMLISLEELLGTSKHWHIAMGVPLLPLMPALYILYKAPESPRYLFMINREADARKALSFYQSPVDARQTIDEILDEMKLEDVDINSNTPKKKINREPSVSQVFERLKDGYFSRPLLIALFVQSFVHLDDWLWISYSTQIFENVGLSANRAQRASLLMSLPQAVISIALLGCFDNFSRRALLILPTVGSVLIGLMAILFTTFEKVLLRGIPIAVVLPILAAFDLSAAAISGESAFAIVPELFLQNDKILGTAIVGIAQNVFGGILTNFLLTAVNHLGTENVLVPFVMMNALYVFINYYHLPETAEKTPQEVALHFSPNPPFESSIAWLSRKYHEISLSIIPTKLFSLSTLIQLLIFITQVIFCVLFLNFSYNLGSQLLRLAAQSLGK</sequence>
<dbReference type="Pfam" id="PF00083">
    <property type="entry name" value="Sugar_tr"/>
    <property type="match status" value="1"/>
</dbReference>
<dbReference type="WBParaSite" id="MBELARI_LOCUS3297">
    <property type="protein sequence ID" value="MBELARI_LOCUS3297"/>
    <property type="gene ID" value="MBELARI_LOCUS3297"/>
</dbReference>
<proteinExistence type="predicted"/>
<feature type="transmembrane region" description="Helical" evidence="5">
    <location>
        <begin position="193"/>
        <end position="212"/>
    </location>
</feature>
<evidence type="ECO:0000256" key="5">
    <source>
        <dbReference type="SAM" id="Phobius"/>
    </source>
</evidence>
<feature type="transmembrane region" description="Helical" evidence="5">
    <location>
        <begin position="381"/>
        <end position="403"/>
    </location>
</feature>
<dbReference type="AlphaFoldDB" id="A0AAF3F9L9"/>
<evidence type="ECO:0000313" key="7">
    <source>
        <dbReference type="Proteomes" id="UP000887575"/>
    </source>
</evidence>
<keyword evidence="4 5" id="KW-0472">Membrane</keyword>
<keyword evidence="2 5" id="KW-0812">Transmembrane</keyword>
<keyword evidence="7" id="KW-1185">Reference proteome</keyword>
<evidence type="ECO:0000313" key="8">
    <source>
        <dbReference type="WBParaSite" id="MBELARI_LOCUS3297"/>
    </source>
</evidence>